<evidence type="ECO:0000256" key="1">
    <source>
        <dbReference type="ARBA" id="ARBA00022741"/>
    </source>
</evidence>
<dbReference type="Proteomes" id="UP000001449">
    <property type="component" value="Chromosome 3"/>
</dbReference>
<keyword evidence="1" id="KW-0547">Nucleotide-binding</keyword>
<dbReference type="EMBL" id="CM000640">
    <property type="protein sequence ID" value="EED93760.1"/>
    <property type="molecule type" value="Genomic_DNA"/>
</dbReference>
<gene>
    <name evidence="4" type="ORF">THAPSDRAFT_3438</name>
</gene>
<feature type="chain" id="PRO_5002869138" description="Tubulin/FtsZ 2-layer sandwich domain-containing protein" evidence="3">
    <location>
        <begin position="18"/>
        <end position="249"/>
    </location>
</feature>
<keyword evidence="5" id="KW-1185">Reference proteome</keyword>
<evidence type="ECO:0000256" key="3">
    <source>
        <dbReference type="SAM" id="SignalP"/>
    </source>
</evidence>
<dbReference type="SUPFAM" id="SSF55307">
    <property type="entry name" value="Tubulin C-terminal domain-like"/>
    <property type="match status" value="1"/>
</dbReference>
<dbReference type="RefSeq" id="XP_002288324.1">
    <property type="nucleotide sequence ID" value="XM_002288288.1"/>
</dbReference>
<dbReference type="KEGG" id="tps:THAPSDRAFT_3438"/>
<evidence type="ECO:0000256" key="2">
    <source>
        <dbReference type="ARBA" id="ARBA00023134"/>
    </source>
</evidence>
<reference evidence="4 5" key="1">
    <citation type="journal article" date="2004" name="Science">
        <title>The genome of the diatom Thalassiosira pseudonana: ecology, evolution, and metabolism.</title>
        <authorList>
            <person name="Armbrust E.V."/>
            <person name="Berges J.A."/>
            <person name="Bowler C."/>
            <person name="Green B.R."/>
            <person name="Martinez D."/>
            <person name="Putnam N.H."/>
            <person name="Zhou S."/>
            <person name="Allen A.E."/>
            <person name="Apt K.E."/>
            <person name="Bechner M."/>
            <person name="Brzezinski M.A."/>
            <person name="Chaal B.K."/>
            <person name="Chiovitti A."/>
            <person name="Davis A.K."/>
            <person name="Demarest M.S."/>
            <person name="Detter J.C."/>
            <person name="Glavina T."/>
            <person name="Goodstein D."/>
            <person name="Hadi M.Z."/>
            <person name="Hellsten U."/>
            <person name="Hildebrand M."/>
            <person name="Jenkins B.D."/>
            <person name="Jurka J."/>
            <person name="Kapitonov V.V."/>
            <person name="Kroger N."/>
            <person name="Lau W.W."/>
            <person name="Lane T.W."/>
            <person name="Larimer F.W."/>
            <person name="Lippmeier J.C."/>
            <person name="Lucas S."/>
            <person name="Medina M."/>
            <person name="Montsant A."/>
            <person name="Obornik M."/>
            <person name="Parker M.S."/>
            <person name="Palenik B."/>
            <person name="Pazour G.J."/>
            <person name="Richardson P.M."/>
            <person name="Rynearson T.A."/>
            <person name="Saito M.A."/>
            <person name="Schwartz D.C."/>
            <person name="Thamatrakoln K."/>
            <person name="Valentin K."/>
            <person name="Vardi A."/>
            <person name="Wilkerson F.P."/>
            <person name="Rokhsar D.S."/>
        </authorList>
    </citation>
    <scope>NUCLEOTIDE SEQUENCE [LARGE SCALE GENOMIC DNA]</scope>
    <source>
        <strain evidence="4 5">CCMP1335</strain>
    </source>
</reference>
<dbReference type="OMA" id="EAFCTRS"/>
<evidence type="ECO:0008006" key="6">
    <source>
        <dbReference type="Google" id="ProtNLM"/>
    </source>
</evidence>
<sequence length="249" mass="25910">MILRLSIVLTIASSAFSFTLTAPLCNSRTTSSTTTSLGIIKGEAQDAVPFDENQGGVGLAKRSVIKISGVAKQGSTEGQELARYEKMQVLDAGDAKSMIEKSGCSVICSGMGKELYQDPGSSMNFNDKIVKLGPHEAAKAALASVASIGDAKSVVLNFAGGDDLIFGEVADACDMIVGKLNVSEKTKVKFNSVSFSDFEDGTCSVTVVASEGKTGGLDGVEESVARGEVYAFGDKWYTAVEGDITTADN</sequence>
<dbReference type="InterPro" id="IPR037103">
    <property type="entry name" value="Tubulin/FtsZ-like_C"/>
</dbReference>
<proteinExistence type="predicted"/>
<dbReference type="Gene3D" id="3.30.1330.20">
    <property type="entry name" value="Tubulin/FtsZ, C-terminal domain"/>
    <property type="match status" value="1"/>
</dbReference>
<accession>B8BXT1</accession>
<evidence type="ECO:0000313" key="4">
    <source>
        <dbReference type="EMBL" id="EED93760.1"/>
    </source>
</evidence>
<dbReference type="eggNOG" id="ENOG502SVFA">
    <property type="taxonomic scope" value="Eukaryota"/>
</dbReference>
<dbReference type="GO" id="GO:0005525">
    <property type="term" value="F:GTP binding"/>
    <property type="evidence" value="ECO:0007669"/>
    <property type="project" value="UniProtKB-KW"/>
</dbReference>
<dbReference type="GeneID" id="7451653"/>
<evidence type="ECO:0000313" key="5">
    <source>
        <dbReference type="Proteomes" id="UP000001449"/>
    </source>
</evidence>
<feature type="signal peptide" evidence="3">
    <location>
        <begin position="1"/>
        <end position="17"/>
    </location>
</feature>
<protein>
    <recommendedName>
        <fullName evidence="6">Tubulin/FtsZ 2-layer sandwich domain-containing protein</fullName>
    </recommendedName>
</protein>
<dbReference type="PaxDb" id="35128-Thaps3438"/>
<name>B8BXT1_THAPS</name>
<dbReference type="AlphaFoldDB" id="B8BXT1"/>
<organism evidence="4 5">
    <name type="scientific">Thalassiosira pseudonana</name>
    <name type="common">Marine diatom</name>
    <name type="synonym">Cyclotella nana</name>
    <dbReference type="NCBI Taxonomy" id="35128"/>
    <lineage>
        <taxon>Eukaryota</taxon>
        <taxon>Sar</taxon>
        <taxon>Stramenopiles</taxon>
        <taxon>Ochrophyta</taxon>
        <taxon>Bacillariophyta</taxon>
        <taxon>Coscinodiscophyceae</taxon>
        <taxon>Thalassiosirophycidae</taxon>
        <taxon>Thalassiosirales</taxon>
        <taxon>Thalassiosiraceae</taxon>
        <taxon>Thalassiosira</taxon>
    </lineage>
</organism>
<dbReference type="HOGENOM" id="CLU_1117669_0_0_1"/>
<reference evidence="4 5" key="2">
    <citation type="journal article" date="2008" name="Nature">
        <title>The Phaeodactylum genome reveals the evolutionary history of diatom genomes.</title>
        <authorList>
            <person name="Bowler C."/>
            <person name="Allen A.E."/>
            <person name="Badger J.H."/>
            <person name="Grimwood J."/>
            <person name="Jabbari K."/>
            <person name="Kuo A."/>
            <person name="Maheswari U."/>
            <person name="Martens C."/>
            <person name="Maumus F."/>
            <person name="Otillar R.P."/>
            <person name="Rayko E."/>
            <person name="Salamov A."/>
            <person name="Vandepoele K."/>
            <person name="Beszteri B."/>
            <person name="Gruber A."/>
            <person name="Heijde M."/>
            <person name="Katinka M."/>
            <person name="Mock T."/>
            <person name="Valentin K."/>
            <person name="Verret F."/>
            <person name="Berges J.A."/>
            <person name="Brownlee C."/>
            <person name="Cadoret J.P."/>
            <person name="Chiovitti A."/>
            <person name="Choi C.J."/>
            <person name="Coesel S."/>
            <person name="De Martino A."/>
            <person name="Detter J.C."/>
            <person name="Durkin C."/>
            <person name="Falciatore A."/>
            <person name="Fournet J."/>
            <person name="Haruta M."/>
            <person name="Huysman M.J."/>
            <person name="Jenkins B.D."/>
            <person name="Jiroutova K."/>
            <person name="Jorgensen R.E."/>
            <person name="Joubert Y."/>
            <person name="Kaplan A."/>
            <person name="Kroger N."/>
            <person name="Kroth P.G."/>
            <person name="La Roche J."/>
            <person name="Lindquist E."/>
            <person name="Lommer M."/>
            <person name="Martin-Jezequel V."/>
            <person name="Lopez P.J."/>
            <person name="Lucas S."/>
            <person name="Mangogna M."/>
            <person name="McGinnis K."/>
            <person name="Medlin L.K."/>
            <person name="Montsant A."/>
            <person name="Oudot-Le Secq M.P."/>
            <person name="Napoli C."/>
            <person name="Obornik M."/>
            <person name="Parker M.S."/>
            <person name="Petit J.L."/>
            <person name="Porcel B.M."/>
            <person name="Poulsen N."/>
            <person name="Robison M."/>
            <person name="Rychlewski L."/>
            <person name="Rynearson T.A."/>
            <person name="Schmutz J."/>
            <person name="Shapiro H."/>
            <person name="Siaut M."/>
            <person name="Stanley M."/>
            <person name="Sussman M.R."/>
            <person name="Taylor A.R."/>
            <person name="Vardi A."/>
            <person name="von Dassow P."/>
            <person name="Vyverman W."/>
            <person name="Willis A."/>
            <person name="Wyrwicz L.S."/>
            <person name="Rokhsar D.S."/>
            <person name="Weissenbach J."/>
            <person name="Armbrust E.V."/>
            <person name="Green B.R."/>
            <person name="Van de Peer Y."/>
            <person name="Grigoriev I.V."/>
        </authorList>
    </citation>
    <scope>NUCLEOTIDE SEQUENCE [LARGE SCALE GENOMIC DNA]</scope>
    <source>
        <strain evidence="4 5">CCMP1335</strain>
    </source>
</reference>
<keyword evidence="2" id="KW-0342">GTP-binding</keyword>
<dbReference type="InterPro" id="IPR008280">
    <property type="entry name" value="Tub_FtsZ_C"/>
</dbReference>
<dbReference type="InParanoid" id="B8BXT1"/>
<keyword evidence="3" id="KW-0732">Signal</keyword>